<dbReference type="Proteomes" id="UP000199440">
    <property type="component" value="Unassembled WGS sequence"/>
</dbReference>
<keyword evidence="1" id="KW-0812">Transmembrane</keyword>
<feature type="transmembrane region" description="Helical" evidence="1">
    <location>
        <begin position="44"/>
        <end position="65"/>
    </location>
</feature>
<dbReference type="RefSeq" id="WP_089884703.1">
    <property type="nucleotide sequence ID" value="NZ_FNGV01000001.1"/>
</dbReference>
<evidence type="ECO:0000313" key="3">
    <source>
        <dbReference type="Proteomes" id="UP000199440"/>
    </source>
</evidence>
<accession>A0A1G9J2Q2</accession>
<name>A0A1G9J2Q2_9FLAO</name>
<protein>
    <submittedName>
        <fullName evidence="2">Uncharacterized protein</fullName>
    </submittedName>
</protein>
<dbReference type="EMBL" id="FNGV01000001">
    <property type="protein sequence ID" value="SDL31739.1"/>
    <property type="molecule type" value="Genomic_DNA"/>
</dbReference>
<dbReference type="OrthoDB" id="1151358at2"/>
<feature type="transmembrane region" description="Helical" evidence="1">
    <location>
        <begin position="100"/>
        <end position="127"/>
    </location>
</feature>
<keyword evidence="1" id="KW-0472">Membrane</keyword>
<evidence type="ECO:0000256" key="1">
    <source>
        <dbReference type="SAM" id="Phobius"/>
    </source>
</evidence>
<feature type="transmembrane region" description="Helical" evidence="1">
    <location>
        <begin position="12"/>
        <end position="32"/>
    </location>
</feature>
<dbReference type="AlphaFoldDB" id="A0A1G9J2Q2"/>
<sequence>MQPIKILQTLKIIHLSLLAGPIAFAVFAYLQKQSFNAEMDVSDIFTYIVPIAAASGYFIGIFLFQKRIRLLKKEDSLQIKLGTYQTALLVKYALLEGPSFLALIAYHLSGNALHLVIAISLLAYLYAQRPTKEQLIKEIPLNLEERKSFDTFQP</sequence>
<dbReference type="STRING" id="192904.SAMN04488514_101378"/>
<reference evidence="3" key="1">
    <citation type="submission" date="2016-10" db="EMBL/GenBank/DDBJ databases">
        <authorList>
            <person name="Varghese N."/>
            <person name="Submissions S."/>
        </authorList>
    </citation>
    <scope>NUCLEOTIDE SEQUENCE [LARGE SCALE GENOMIC DNA]</scope>
    <source>
        <strain evidence="3">DSM 19886</strain>
    </source>
</reference>
<proteinExistence type="predicted"/>
<evidence type="ECO:0000313" key="2">
    <source>
        <dbReference type="EMBL" id="SDL31739.1"/>
    </source>
</evidence>
<organism evidence="2 3">
    <name type="scientific">Kriegella aquimaris</name>
    <dbReference type="NCBI Taxonomy" id="192904"/>
    <lineage>
        <taxon>Bacteria</taxon>
        <taxon>Pseudomonadati</taxon>
        <taxon>Bacteroidota</taxon>
        <taxon>Flavobacteriia</taxon>
        <taxon>Flavobacteriales</taxon>
        <taxon>Flavobacteriaceae</taxon>
        <taxon>Kriegella</taxon>
    </lineage>
</organism>
<keyword evidence="1" id="KW-1133">Transmembrane helix</keyword>
<gene>
    <name evidence="2" type="ORF">SAMN04488514_101378</name>
</gene>
<keyword evidence="3" id="KW-1185">Reference proteome</keyword>